<accession>A0ABR1DQC6</accession>
<comment type="caution">
    <text evidence="2">The sequence shown here is derived from an EMBL/GenBank/DDBJ whole genome shotgun (WGS) entry which is preliminary data.</text>
</comment>
<evidence type="ECO:0000313" key="3">
    <source>
        <dbReference type="Proteomes" id="UP001303046"/>
    </source>
</evidence>
<feature type="signal peptide" evidence="1">
    <location>
        <begin position="1"/>
        <end position="20"/>
    </location>
</feature>
<protein>
    <submittedName>
        <fullName evidence="2">Uncharacterized protein</fullName>
    </submittedName>
</protein>
<organism evidence="2 3">
    <name type="scientific">Necator americanus</name>
    <name type="common">Human hookworm</name>
    <dbReference type="NCBI Taxonomy" id="51031"/>
    <lineage>
        <taxon>Eukaryota</taxon>
        <taxon>Metazoa</taxon>
        <taxon>Ecdysozoa</taxon>
        <taxon>Nematoda</taxon>
        <taxon>Chromadorea</taxon>
        <taxon>Rhabditida</taxon>
        <taxon>Rhabditina</taxon>
        <taxon>Rhabditomorpha</taxon>
        <taxon>Strongyloidea</taxon>
        <taxon>Ancylostomatidae</taxon>
        <taxon>Bunostominae</taxon>
        <taxon>Necator</taxon>
    </lineage>
</organism>
<evidence type="ECO:0000256" key="1">
    <source>
        <dbReference type="SAM" id="SignalP"/>
    </source>
</evidence>
<dbReference type="EMBL" id="JAVFWL010000004">
    <property type="protein sequence ID" value="KAK6752175.1"/>
    <property type="molecule type" value="Genomic_DNA"/>
</dbReference>
<name>A0ABR1DQC6_NECAM</name>
<proteinExistence type="predicted"/>
<sequence length="85" mass="9709">MLRRVLLQFVIAEVLEHVLDYTMTCGVQPTINLIKTHKLKPDEINSTSAATFKMRPIISCVGGPTDRISFLNKIVYRLKNAKFLF</sequence>
<keyword evidence="3" id="KW-1185">Reference proteome</keyword>
<evidence type="ECO:0000313" key="2">
    <source>
        <dbReference type="EMBL" id="KAK6752175.1"/>
    </source>
</evidence>
<reference evidence="2 3" key="1">
    <citation type="submission" date="2023-08" db="EMBL/GenBank/DDBJ databases">
        <title>A Necator americanus chromosomal reference genome.</title>
        <authorList>
            <person name="Ilik V."/>
            <person name="Petrzelkova K.J."/>
            <person name="Pardy F."/>
            <person name="Fuh T."/>
            <person name="Niatou-Singa F.S."/>
            <person name="Gouil Q."/>
            <person name="Baker L."/>
            <person name="Ritchie M.E."/>
            <person name="Jex A.R."/>
            <person name="Gazzola D."/>
            <person name="Li H."/>
            <person name="Toshio Fujiwara R."/>
            <person name="Zhan B."/>
            <person name="Aroian R.V."/>
            <person name="Pafco B."/>
            <person name="Schwarz E.M."/>
        </authorList>
    </citation>
    <scope>NUCLEOTIDE SEQUENCE [LARGE SCALE GENOMIC DNA]</scope>
    <source>
        <strain evidence="2 3">Aroian</strain>
        <tissue evidence="2">Whole animal</tissue>
    </source>
</reference>
<feature type="chain" id="PRO_5046734092" evidence="1">
    <location>
        <begin position="21"/>
        <end position="85"/>
    </location>
</feature>
<keyword evidence="1" id="KW-0732">Signal</keyword>
<dbReference type="Proteomes" id="UP001303046">
    <property type="component" value="Unassembled WGS sequence"/>
</dbReference>
<gene>
    <name evidence="2" type="primary">Necator_chrIV.g16834</name>
    <name evidence="2" type="ORF">RB195_003536</name>
</gene>